<dbReference type="GO" id="GO:0022625">
    <property type="term" value="C:cytosolic large ribosomal subunit"/>
    <property type="evidence" value="ECO:0007669"/>
    <property type="project" value="TreeGrafter"/>
</dbReference>
<name>A0A1G2FC82_9BACT</name>
<dbReference type="PANTHER" id="PTHR14413:SF16">
    <property type="entry name" value="LARGE RIBOSOMAL SUBUNIT PROTEIN BL17M"/>
    <property type="match status" value="1"/>
</dbReference>
<evidence type="ECO:0000256" key="5">
    <source>
        <dbReference type="RuleBase" id="RU000660"/>
    </source>
</evidence>
<dbReference type="Gene3D" id="3.90.1030.10">
    <property type="entry name" value="Ribosomal protein L17"/>
    <property type="match status" value="1"/>
</dbReference>
<dbReference type="SUPFAM" id="SSF64263">
    <property type="entry name" value="Prokaryotic ribosomal protein L17"/>
    <property type="match status" value="1"/>
</dbReference>
<keyword evidence="2 5" id="KW-0689">Ribosomal protein</keyword>
<dbReference type="InterPro" id="IPR047859">
    <property type="entry name" value="Ribosomal_bL17_CS"/>
</dbReference>
<dbReference type="InterPro" id="IPR000456">
    <property type="entry name" value="Ribosomal_bL17"/>
</dbReference>
<sequence length="118" mass="13752">MKHKKKGRKFGRKRDQRRALLKGLAANLILKEKIKTTEAKAKETRPFVEKLITKSKKQNLSSVRYLSKHLPAKARKKIMELGKTYQKRPGGYTRIIKLRPREKDSAKMAIIELLKPED</sequence>
<dbReference type="PANTHER" id="PTHR14413">
    <property type="entry name" value="RIBOSOMAL PROTEIN L17"/>
    <property type="match status" value="1"/>
</dbReference>
<evidence type="ECO:0000256" key="6">
    <source>
        <dbReference type="RuleBase" id="RU000661"/>
    </source>
</evidence>
<reference evidence="7 8" key="1">
    <citation type="journal article" date="2016" name="Nat. Commun.">
        <title>Thousands of microbial genomes shed light on interconnected biogeochemical processes in an aquifer system.</title>
        <authorList>
            <person name="Anantharaman K."/>
            <person name="Brown C.T."/>
            <person name="Hug L.A."/>
            <person name="Sharon I."/>
            <person name="Castelle C.J."/>
            <person name="Probst A.J."/>
            <person name="Thomas B.C."/>
            <person name="Singh A."/>
            <person name="Wilkins M.J."/>
            <person name="Karaoz U."/>
            <person name="Brodie E.L."/>
            <person name="Williams K.H."/>
            <person name="Hubbard S.S."/>
            <person name="Banfield J.F."/>
        </authorList>
    </citation>
    <scope>NUCLEOTIDE SEQUENCE [LARGE SCALE GENOMIC DNA]</scope>
</reference>
<dbReference type="Pfam" id="PF01196">
    <property type="entry name" value="Ribosomal_L17"/>
    <property type="match status" value="1"/>
</dbReference>
<evidence type="ECO:0000256" key="2">
    <source>
        <dbReference type="ARBA" id="ARBA00022980"/>
    </source>
</evidence>
<evidence type="ECO:0000313" key="8">
    <source>
        <dbReference type="Proteomes" id="UP000176974"/>
    </source>
</evidence>
<evidence type="ECO:0000256" key="1">
    <source>
        <dbReference type="ARBA" id="ARBA00008777"/>
    </source>
</evidence>
<evidence type="ECO:0000313" key="7">
    <source>
        <dbReference type="EMBL" id="OGZ35392.1"/>
    </source>
</evidence>
<evidence type="ECO:0000256" key="3">
    <source>
        <dbReference type="ARBA" id="ARBA00023274"/>
    </source>
</evidence>
<dbReference type="InterPro" id="IPR036373">
    <property type="entry name" value="Ribosomal_bL17_sf"/>
</dbReference>
<dbReference type="AlphaFoldDB" id="A0A1G2FC82"/>
<dbReference type="GO" id="GO:0003735">
    <property type="term" value="F:structural constituent of ribosome"/>
    <property type="evidence" value="ECO:0007669"/>
    <property type="project" value="InterPro"/>
</dbReference>
<dbReference type="PROSITE" id="PS01167">
    <property type="entry name" value="RIBOSOMAL_L17"/>
    <property type="match status" value="1"/>
</dbReference>
<gene>
    <name evidence="7" type="ORF">A2815_01625</name>
</gene>
<protein>
    <recommendedName>
        <fullName evidence="4 6">50S ribosomal protein L17</fullName>
    </recommendedName>
</protein>
<comment type="caution">
    <text evidence="7">The sequence shown here is derived from an EMBL/GenBank/DDBJ whole genome shotgun (WGS) entry which is preliminary data.</text>
</comment>
<organism evidence="7 8">
    <name type="scientific">Candidatus Portnoybacteria bacterium RIFCSPHIGHO2_01_FULL_40_12b</name>
    <dbReference type="NCBI Taxonomy" id="1801994"/>
    <lineage>
        <taxon>Bacteria</taxon>
        <taxon>Candidatus Portnoyibacteriota</taxon>
    </lineage>
</organism>
<dbReference type="NCBIfam" id="TIGR00059">
    <property type="entry name" value="L17"/>
    <property type="match status" value="1"/>
</dbReference>
<comment type="similarity">
    <text evidence="1 5">Belongs to the bacterial ribosomal protein bL17 family.</text>
</comment>
<dbReference type="GO" id="GO:0006412">
    <property type="term" value="P:translation"/>
    <property type="evidence" value="ECO:0007669"/>
    <property type="project" value="InterPro"/>
</dbReference>
<accession>A0A1G2FC82</accession>
<proteinExistence type="inferred from homology"/>
<evidence type="ECO:0000256" key="4">
    <source>
        <dbReference type="ARBA" id="ARBA00035494"/>
    </source>
</evidence>
<dbReference type="EMBL" id="MHMY01000011">
    <property type="protein sequence ID" value="OGZ35392.1"/>
    <property type="molecule type" value="Genomic_DNA"/>
</dbReference>
<dbReference type="Proteomes" id="UP000176974">
    <property type="component" value="Unassembled WGS sequence"/>
</dbReference>
<keyword evidence="3 5" id="KW-0687">Ribonucleoprotein</keyword>